<keyword evidence="2" id="KW-1185">Reference proteome</keyword>
<sequence>MSFKKTIRSKSELISTIDALDELGKKYVITSKFEPLGFYGDTNKEYKELCWVVEELNDSEINAGNITVNITAETAPEFDRVLKELRECASAVGVKVAEALENVSVKIAGAEHE</sequence>
<dbReference type="Proteomes" id="UP000681162">
    <property type="component" value="Unassembled WGS sequence"/>
</dbReference>
<protein>
    <submittedName>
        <fullName evidence="1">Uncharacterized protein</fullName>
    </submittedName>
</protein>
<dbReference type="EMBL" id="BORR01000020">
    <property type="protein sequence ID" value="GIO39315.1"/>
    <property type="molecule type" value="Genomic_DNA"/>
</dbReference>
<proteinExistence type="predicted"/>
<reference evidence="1 2" key="1">
    <citation type="submission" date="2021-03" db="EMBL/GenBank/DDBJ databases">
        <title>Antimicrobial resistance genes in bacteria isolated from Japanese honey, and their potential for conferring macrolide and lincosamide resistance in the American foulbrood pathogen Paenibacillus larvae.</title>
        <authorList>
            <person name="Okamoto M."/>
            <person name="Kumagai M."/>
            <person name="Kanamori H."/>
            <person name="Takamatsu D."/>
        </authorList>
    </citation>
    <scope>NUCLEOTIDE SEQUENCE [LARGE SCALE GENOMIC DNA]</scope>
    <source>
        <strain evidence="1 2">J41TS12</strain>
    </source>
</reference>
<evidence type="ECO:0000313" key="2">
    <source>
        <dbReference type="Proteomes" id="UP000681162"/>
    </source>
</evidence>
<accession>A0A919XYQ2</accession>
<dbReference type="RefSeq" id="WP_212942471.1">
    <property type="nucleotide sequence ID" value="NZ_BORR01000020.1"/>
</dbReference>
<name>A0A919XYQ2_9BACL</name>
<gene>
    <name evidence="1" type="ORF">J41TS12_41760</name>
</gene>
<comment type="caution">
    <text evidence="1">The sequence shown here is derived from an EMBL/GenBank/DDBJ whole genome shotgun (WGS) entry which is preliminary data.</text>
</comment>
<dbReference type="AlphaFoldDB" id="A0A919XYQ2"/>
<organism evidence="1 2">
    <name type="scientific">Paenibacillus antibioticophila</name>
    <dbReference type="NCBI Taxonomy" id="1274374"/>
    <lineage>
        <taxon>Bacteria</taxon>
        <taxon>Bacillati</taxon>
        <taxon>Bacillota</taxon>
        <taxon>Bacilli</taxon>
        <taxon>Bacillales</taxon>
        <taxon>Paenibacillaceae</taxon>
        <taxon>Paenibacillus</taxon>
    </lineage>
</organism>
<evidence type="ECO:0000313" key="1">
    <source>
        <dbReference type="EMBL" id="GIO39315.1"/>
    </source>
</evidence>